<dbReference type="InterPro" id="IPR020843">
    <property type="entry name" value="ER"/>
</dbReference>
<feature type="domain" description="Carrier" evidence="13">
    <location>
        <begin position="2873"/>
        <end position="2958"/>
    </location>
</feature>
<dbReference type="CDD" id="cd08953">
    <property type="entry name" value="KR_2_SDR_x"/>
    <property type="match status" value="3"/>
</dbReference>
<dbReference type="SMART" id="SM00829">
    <property type="entry name" value="PKS_ER"/>
    <property type="match status" value="1"/>
</dbReference>
<evidence type="ECO:0000259" key="13">
    <source>
        <dbReference type="PROSITE" id="PS50075"/>
    </source>
</evidence>
<dbReference type="Pfam" id="PF08659">
    <property type="entry name" value="KR"/>
    <property type="match status" value="3"/>
</dbReference>
<comment type="subcellular location">
    <subcellularLocation>
        <location evidence="1">Cytoplasm</location>
    </subcellularLocation>
</comment>
<dbReference type="Pfam" id="PF16197">
    <property type="entry name" value="KAsynt_C_assoc"/>
    <property type="match status" value="2"/>
</dbReference>
<feature type="domain" description="Ketosynthase family 3 (KS3)" evidence="14">
    <location>
        <begin position="3012"/>
        <end position="3448"/>
    </location>
</feature>
<feature type="active site" description="Proton acceptor; for dehydratase activity" evidence="11">
    <location>
        <position position="3727"/>
    </location>
</feature>
<dbReference type="CDD" id="cd00833">
    <property type="entry name" value="PKS"/>
    <property type="match status" value="3"/>
</dbReference>
<dbReference type="InterPro" id="IPR020841">
    <property type="entry name" value="PKS_Beta-ketoAc_synthase_dom"/>
</dbReference>
<dbReference type="InterPro" id="IPR018201">
    <property type="entry name" value="Ketoacyl_synth_AS"/>
</dbReference>
<accession>A0ABN3Q2R8</accession>
<dbReference type="Gene3D" id="3.40.50.150">
    <property type="entry name" value="Vaccinia Virus protein VP39"/>
    <property type="match status" value="1"/>
</dbReference>
<gene>
    <name evidence="16" type="ORF">GCM10009863_29720</name>
</gene>
<dbReference type="SMART" id="SM00822">
    <property type="entry name" value="PKS_KR"/>
    <property type="match status" value="3"/>
</dbReference>
<dbReference type="SUPFAM" id="SSF53901">
    <property type="entry name" value="Thiolase-like"/>
    <property type="match status" value="3"/>
</dbReference>
<evidence type="ECO:0000256" key="10">
    <source>
        <dbReference type="ARBA" id="ARBA00023315"/>
    </source>
</evidence>
<feature type="region of interest" description="N-terminal hotdog fold" evidence="11">
    <location>
        <begin position="2124"/>
        <end position="2259"/>
    </location>
</feature>
<dbReference type="Proteomes" id="UP001501447">
    <property type="component" value="Unassembled WGS sequence"/>
</dbReference>
<feature type="region of interest" description="Disordered" evidence="12">
    <location>
        <begin position="1501"/>
        <end position="1521"/>
    </location>
</feature>
<evidence type="ECO:0000256" key="5">
    <source>
        <dbReference type="ARBA" id="ARBA00022553"/>
    </source>
</evidence>
<feature type="region of interest" description="N-terminal hotdog fold" evidence="11">
    <location>
        <begin position="3698"/>
        <end position="3813"/>
    </location>
</feature>
<dbReference type="Pfam" id="PF08240">
    <property type="entry name" value="ADH_N"/>
    <property type="match status" value="1"/>
</dbReference>
<dbReference type="Pfam" id="PF02801">
    <property type="entry name" value="Ketoacyl-synt_C"/>
    <property type="match status" value="3"/>
</dbReference>
<feature type="region of interest" description="Disordered" evidence="12">
    <location>
        <begin position="4896"/>
        <end position="4930"/>
    </location>
</feature>
<feature type="active site" description="Proton donor; for dehydratase activity" evidence="11">
    <location>
        <position position="2330"/>
    </location>
</feature>
<keyword evidence="7" id="KW-0677">Repeat</keyword>
<sequence length="5307" mass="558022">MSKQPRNAGIAVVGIGCRFPGASDHREFLANLTERVDAVREIPADRWDASEWYDPDRSAEGRSVSKWCGLIERPYDFDHRFFGIAPREARLLDPLQRLLMEVTQHCVEDAGTTVAVLGASRTAVYVGNMERDHMAELTSPGHTVESHSVLGVYDCLLANRLSQAFGLSGASLAVDAACASSLVAVHLGMQALATGEADHVLAGGVNLNLHHWKYIGFSKSKMLSPTGRCRTFDRDADGFVPGDGVGMVLLRRLDDAVRDGDHIYGVIRGSAVNHGRKRATITAPTVASQREVVSEAIGRADVSPADITFVETHGTGTSLGDPIEVEALRQVFAPASRGTGWCTLGAVKSGIGHLEGAAGVAGLIKVLMMMSERRIVPNLHMRALNPLIRLEGSPFRLASDNAAWHPSAPGVPRLAGVSSFGFGGVNAHLVVEEYVPGERPPAPVRPLPFLLSAASATSLEKLTERWRRSRPDSRPADICATLAVGRTHLPYRLAGVVSGTEEITALVEGERPETGPEAPWTLRVGLLDVPDDVEAFVETFSQVIDPPLEEMLRAADPGPRQRSAYTTAVTSALLRFGLRPAQVLASGPGIWSALAALGMLDPATAAGLAAGGTARGTLRAPSLPLAVPGTGRVVTPFRLDAAYLGQLREAAVGTAELAGLAELASGLDAQRTYQHNVADWRRALRERGRGDELTGGPDRATDPLVTALATQNAVDRLNRKWGLPLTRHLADANAVELLDLLLDGVVEPGDVLDLMAGESVAPRHPDRADLADEDRYPALRGLSGMPDDLAGVDAWAKFADLAGPAGAAPDGHSVVAVGGDTGDVLVTSGADPLTGPLTQLWRRGVEVRWGDHPVAAAGSKVPLPTTRFDSVEHRIPPVGRAEPEPADPESADGDGPGSAATGAAPEAAVEEGVTGEVEEGVTGEVEEGVIEEGAVEAGVVELRAEWETTERVPAPAADPVLVILPSGAAGAHLPEECLPGRVRTIDMTALPGDDDPAAWRRAIGEGVPPGAVVLCCTGSATETAVAALRVANAVYGQGTRVLAVGPLVGGMVSPELAALTGLARSLARETRSVPFRAVAVPGPLDARSTWESVAEELGRSDGTELVRYAEGRRLTRRYVPARPAPAAPAAPAAPGAPGIRPGGVYLLTGGTGGLGRLVTEHLLAVPGVRVAVVGRSPVPGEDGRDRLAYFRADVSDPVQAREVVGRVREHFGTLTGVLHAAGVLRDGYLAQKPAEDLRAVFAPKVLGTLHLDRATRDEPLELFVLFSSMVAAVGNPGQADYAAANAFLDQFAEVRESLRAVGERSGRTLSIGWPVWRDGGMTVTDRGVLGPGAGVLPMPTSTALSVLDRLLVNATGARPFVHGVPHRVPELLDPLPAPGTPASGTPAPGAPAGEPAERGADAAPEADQAQLVAWAEEYVSETIGELRGVPAEDVDLGMPLDQYGLDSIVITEFNARTEARLGSVGETLLFESRTLGAAAARIAQLRPAELTACYGASAPEPGAPAAPDTGHRSAAGRGGAEVVDTRGAETVDIRGAEVADDDVAVIGLAGRYPEAPDLDAFWHNLLRGRESVTRIPETRWTPGAETYCGQGAFLDDVYAFDPLFFNISPRDAELMDPQERLFLQTAWHAFEDAGYPPGRLGDPHAPGARPVGVFVGVTSQTHLLWGPDQQRAGNPVVPPSPQWSVANRVSYWFDLRGPSMPVDTACASSLTAIHLAARSMARGECRMALVGGVNLYLHPAKYDWLCSLQMLSRTGHCHTFGAGADGFVPGEGVGAALLKPLRAALADGDPVRGVIKGSAVNHGGRTTGYTVPSPAAQAEVVSAALARAGVQPATVGYVEAHGTGTALGDPVEVEGLTRAFAGVPARHCAIGSVKTNIGHLESAAGMAGLTKVLLQLESGTLVPSLHSAEPSPRIDFPATPFTVQREVADWPGTAGSGLPRRAGISAFGAGGAGAHVVVEEAPRQRYPRGAERGEHLVVVSAYDRERLAEHCANLSEAIRSRADELRVSEVAYQLQVRREPHSERLALLAGDPVALADRLAAFAAGREPAGDHWTTVRDRDARRRLLERLPEALARRDWGAVAAAWAAGADVPWESLHDGPAPQHVRLPGYPFAREGCRLPGIPHAATAAPPGARTAAPETAHPWVREQPGGGVTAEFTGDEAVLAQHRVDGTPVFPAAGCVELVRAAAHAEPGAGRLVRLRNNVWSTPIAVPEPRTLRVSLGDGHHGDCGGHGESADYEVTGPEATHVTGKVETAPAGDLPPLDLAAIRARCTKTASGERLYSALRERGLDLGPFYQGVQWLHWRGDEALSELRLPEGGHGCVLHPGLLDSAFQASLWLLGQRFERLYLPFSIGTVEILGDVPATPLAHVVMRKATAEGCKLEVHLADESGRVVLRALDFWVRPWPGGGEAWSGFRPEWVEEERGASAVPASALILAPTDDAGARLAGELTRQAGTPVLSSVAVPHHDHHTKAGPFQPHPDSDADFEALLAAAGPVDTVLFAWPRAGGSDVEAQLADGLLPLSRLARAMLRSGDKRPVRLVCAVPDGVPGYQALGGFLRTLTRESPRVSHLLVAGATPEQLAAEALGGADGTEVRHRGGSRTVRRWRRHTPAPATAPAVRDSGVYLITGGAGGLGAHVARRLARMAGARVVLVGRSAEDERVARIIDQVKAAGGQACYVRADVSTAEGARTAVGAAQTAFGAPHGVFHCAGVLRDGYLVHQDPGRLRDVVAAKAFGAVHLDAAVADHQPDFFCLFSSVAAAVGSAGQAGYAYANAFLDAFAEQRPGRSVSVGWPLWADGGMGVDAEAAEALRVAFGLRPLATETGLAALDTVLAGQDRQLLVAPGDGAVLARTLGETAGPATAAPPVPATGAEERPEVVADGSAAVAEVLVTEMAAVVKLDPARIDPERPIGDYGFDSLSFTTLANRLVERLGVDLTPALFFEYTTVEDVARHIAGTDAQLATRLAPARRTAPEPAAIPAAAPAATSAATSAATLAASPATSHEPPSRPSGNEPIAIIGMHGMLPGSSDLGEFWRNLAAGRDMVTEIPAERWDWREYYHPTAGPGRTNSRWGGFVPQVDRFDARFFGIPPREAELMDPQQRLFLETAYKTVEEAGYRPADLAKSRTGLFVGAASHDYYDLLREAEVPVEAFTTTGMFHAILANRVSYLLGLTGPSFPIDTACSSSLVALRSAVESIRAGSCDTAIVGGVNLLLSPTVFISFARAGMLSPTGRCRTFDAGADGYVRAEGVGALLLKPLARAERDGDHIHAVIRGSAVNHGGKVNTLTTPNPKAQADLLVHAFEEAGADPATVGYLELHGTGTALGDPIEVNGVKRAFTELRDRAGLPPLTGPTTLIGSVKSNIGHLEAAAGLAGIFKVVLAMKHGQIPGNLHLEEVNRQIGLDGSPLSIVDRTMPWPRPKAPDGTELPRRAGVSSFGFGGVNGHVLLEEYAAAPPEPAPSGKQVFVLSAQGEERLREYAALLADAVRPLDRVGGEPGPEQSRPEPGPELVAEVAAVLGVDPEDVPWDEPLADLGMSPRQARLLAGRLDPAQLPGRHPDTLTASTVAELAMETPPGEGDGLSPAGHLADIAYTLQVGREPMAHRLAVVTGSAAELADELAAFAASGVPGPHTRVGVAEEGRGTVTEGGPDELAEGWVAGATPDWTALHAGRAPRRLSLPTYPFARDRYWVPGSAAPGPRPLVAGPGTPDGDGVVYRARLHRADRIVDEHRVHGSPVLAGVVQAELAAAALAAHPHPGGPRRLTRMAWLRPLVVPEDGCEVLVRLTERDGRIAHELRTADGTTYSTGLWVPADVPGDDAAEPSAPYDLDAVRRRCTREFGREEIYRTFERIGIVYGELFRGLRHAVAGEGELLARFTAEVPLPDRMIFHPTVLDAALQSVTVLTGAEPGATRLPFAAESVELPAPAPTTGYVYVRSRSGEEHEVTVLDETGRPCVLLRGVVVRAERHGLFYRPRWQLADAAPAEPVHGPALIVYSAGSAELADALAARHEGPVHLVSVAEIARTGLADRLRGLGEVRQLWFLALAAGADGGAKALSRLVRGLAEADMIQRVRSIRSVTSGAQDVWGRRVADPVAAELTGMSKALAKEYPRTGVSCVDLADPVVSAEQAADALLAEPAHQNNPEVALLGGRRLVRVLRPVHLPPPARQMFREGGSYLIVGGAGGIGLALAEHLAKTVSARIFLVGRRPQDERIDHALAGLGRLGGQATYHQADVTDLDAMRAVAAKARTHGPLHGVVHAAMVLRDGIVERSSDEAFHAVLAPKTDGMRVLGEVFAADPLDFLLALSSVQSFTGAAGQANYAAASTAQDAYTHQLATELPFPVQLVGFGPWARVGRVAGRYESLSARGYRPIEPEEGIDAIERVLSAGERAVVALRADEPVLAAIGVERGPVAPAAWPVPAHEGGAEEREALDAFIGEALWHVLGGLGLFARPRERHRVEDLPDLLGALPRYRRLVTALAHVMVRSGHLVQEGGAVAVPVTGARPAPPDPAPLRARFPNLGARLDLVVRCLDTMPEVLTGAREATEVLFPGGSADLVTAIYRGESLADYCNMLVAGQVVAQAGDGVRVLEIGAGTGSTTEVVLSALAEAGTAAEYDVSDVSPGLLRQARARLDRQGVRFRVLDIERPADAQGFAGEKYDVVVAGNVLHATRDLDAALAGVRELLAPGGRLVLSEVTTVQPFHTVTFGLLDGWWRFEDEHRRLPGSPLLDPHMWRDRLERAGFRDVTVLGTPAGPGALPQRVIVGTAEEDRAAAVRGMRRAVPAQPMSAEHVSAKPASAEYLSAAAIPPAPRSAGAAAAGGHSDVEVRALVTERVAGCLGLPVSDIRPDFPLSDLGIDSIVAVELTNQLNDALGIVLKTIVVFEHPTIDALTAHIVERYGDSVAPGPAPRPRPEGGGTGETAPAPQPDAAPGPALARGAATGFRAVRFERPGSPQRLRIVPIEPVAPGRGEIEVQVRAFPINFSDFLLAKGLYPMMPDFPFTPGVEVSGSVRRVGPGVSRFSPGDEVIALTRPEMGGQASVVVTGEDFAVAKPAHVSHEAACGFLVPFLAMYLAFERAAVRPGERVLVPAATGTTGLIAVQLAGLAGAEVIATAGGEHKIAHLAGLGVREAIDHRHADVVGEVLRRTGGVGVDVVVNTLGDGAAQQGIDVLAPDGRYVEIAVFGLQASSGPDLSRLVDNQSFHSFNTKKFFLRHPDRRDEVLHAAAEHLASGKVTPTVTHVLPFSRVAEAYALKEDRALIGRVVVTVPDPEEESVSERLRAVLAREFGAHAATLCDADLRRLAERISTGDAAP</sequence>
<dbReference type="Pfam" id="PF22621">
    <property type="entry name" value="CurL-like_PKS_C"/>
    <property type="match status" value="1"/>
</dbReference>
<protein>
    <submittedName>
        <fullName evidence="16">Uncharacterized protein</fullName>
    </submittedName>
</protein>
<dbReference type="PROSITE" id="PS00012">
    <property type="entry name" value="PHOSPHOPANTETHEINE"/>
    <property type="match status" value="2"/>
</dbReference>
<keyword evidence="4" id="KW-0963">Cytoplasm</keyword>
<keyword evidence="8" id="KW-0521">NADP</keyword>
<dbReference type="InterPro" id="IPR013968">
    <property type="entry name" value="PKS_KR"/>
</dbReference>
<dbReference type="InterPro" id="IPR057326">
    <property type="entry name" value="KR_dom"/>
</dbReference>
<dbReference type="InterPro" id="IPR020807">
    <property type="entry name" value="PKS_DH"/>
</dbReference>
<evidence type="ECO:0000256" key="6">
    <source>
        <dbReference type="ARBA" id="ARBA00022679"/>
    </source>
</evidence>
<feature type="active site" description="Proton acceptor; for dehydratase activity" evidence="11">
    <location>
        <position position="2167"/>
    </location>
</feature>
<dbReference type="InterPro" id="IPR020806">
    <property type="entry name" value="PKS_PP-bd"/>
</dbReference>
<feature type="region of interest" description="Disordered" evidence="12">
    <location>
        <begin position="1371"/>
        <end position="1406"/>
    </location>
</feature>
<evidence type="ECO:0000259" key="15">
    <source>
        <dbReference type="PROSITE" id="PS52019"/>
    </source>
</evidence>
<feature type="compositionally biased region" description="Low complexity" evidence="12">
    <location>
        <begin position="2989"/>
        <end position="3001"/>
    </location>
</feature>
<dbReference type="Pfam" id="PF08242">
    <property type="entry name" value="Methyltransf_12"/>
    <property type="match status" value="1"/>
</dbReference>
<dbReference type="InterPro" id="IPR049900">
    <property type="entry name" value="PKS_mFAS_DH"/>
</dbReference>
<dbReference type="InterPro" id="IPR036736">
    <property type="entry name" value="ACP-like_sf"/>
</dbReference>
<evidence type="ECO:0000313" key="17">
    <source>
        <dbReference type="Proteomes" id="UP001501447"/>
    </source>
</evidence>
<evidence type="ECO:0000256" key="1">
    <source>
        <dbReference type="ARBA" id="ARBA00004496"/>
    </source>
</evidence>
<dbReference type="SMART" id="SM00825">
    <property type="entry name" value="PKS_KS"/>
    <property type="match status" value="3"/>
</dbReference>
<dbReference type="Gene3D" id="3.40.47.10">
    <property type="match status" value="3"/>
</dbReference>
<dbReference type="InterPro" id="IPR016039">
    <property type="entry name" value="Thiolase-like"/>
</dbReference>
<dbReference type="PROSITE" id="PS00606">
    <property type="entry name" value="KS3_1"/>
    <property type="match status" value="2"/>
</dbReference>
<evidence type="ECO:0000256" key="4">
    <source>
        <dbReference type="ARBA" id="ARBA00022490"/>
    </source>
</evidence>
<dbReference type="Gene3D" id="3.90.180.10">
    <property type="entry name" value="Medium-chain alcohol dehydrogenases, catalytic domain"/>
    <property type="match status" value="1"/>
</dbReference>
<keyword evidence="3" id="KW-0596">Phosphopantetheine</keyword>
<dbReference type="Gene3D" id="3.30.70.3290">
    <property type="match status" value="2"/>
</dbReference>
<evidence type="ECO:0000256" key="12">
    <source>
        <dbReference type="SAM" id="MobiDB-lite"/>
    </source>
</evidence>
<evidence type="ECO:0000256" key="7">
    <source>
        <dbReference type="ARBA" id="ARBA00022737"/>
    </source>
</evidence>
<evidence type="ECO:0000313" key="16">
    <source>
        <dbReference type="EMBL" id="GAA2614045.1"/>
    </source>
</evidence>
<dbReference type="PANTHER" id="PTHR43775:SF37">
    <property type="entry name" value="SI:DKEY-61P9.11"/>
    <property type="match status" value="1"/>
</dbReference>
<dbReference type="InterPro" id="IPR049552">
    <property type="entry name" value="PKS_DH_N"/>
</dbReference>
<feature type="region of interest" description="Disordered" evidence="12">
    <location>
        <begin position="2989"/>
        <end position="3018"/>
    </location>
</feature>
<dbReference type="Pfam" id="PF13602">
    <property type="entry name" value="ADH_zinc_N_2"/>
    <property type="match status" value="1"/>
</dbReference>
<dbReference type="PROSITE" id="PS50075">
    <property type="entry name" value="CARRIER"/>
    <property type="match status" value="2"/>
</dbReference>
<dbReference type="Pfam" id="PF21089">
    <property type="entry name" value="PKS_DH_N"/>
    <property type="match status" value="2"/>
</dbReference>
<feature type="compositionally biased region" description="Low complexity" evidence="12">
    <location>
        <begin position="1380"/>
        <end position="1394"/>
    </location>
</feature>
<feature type="domain" description="Ketosynthase family 3 (KS3)" evidence="14">
    <location>
        <begin position="1540"/>
        <end position="1960"/>
    </location>
</feature>
<dbReference type="CDD" id="cd02440">
    <property type="entry name" value="AdoMet_MTases"/>
    <property type="match status" value="1"/>
</dbReference>
<comment type="pathway">
    <text evidence="2">Antibiotic biosynthesis.</text>
</comment>
<feature type="domain" description="Ketosynthase family 3 (KS3)" evidence="14">
    <location>
        <begin position="7"/>
        <end position="433"/>
    </location>
</feature>
<dbReference type="InterPro" id="IPR006162">
    <property type="entry name" value="Ppantetheine_attach_site"/>
</dbReference>
<feature type="domain" description="PKS/mFAS DH" evidence="15">
    <location>
        <begin position="3698"/>
        <end position="3968"/>
    </location>
</feature>
<dbReference type="SMART" id="SM00826">
    <property type="entry name" value="PKS_DH"/>
    <property type="match status" value="2"/>
</dbReference>
<name>A0ABN3Q2R8_9ACTN</name>
<feature type="region of interest" description="C-terminal hotdog fold" evidence="11">
    <location>
        <begin position="3833"/>
        <end position="3968"/>
    </location>
</feature>
<dbReference type="Gene3D" id="1.10.1200.10">
    <property type="entry name" value="ACP-like"/>
    <property type="match status" value="3"/>
</dbReference>
<dbReference type="PROSITE" id="PS52019">
    <property type="entry name" value="PKS_MFAS_DH"/>
    <property type="match status" value="2"/>
</dbReference>
<evidence type="ECO:0000256" key="9">
    <source>
        <dbReference type="ARBA" id="ARBA00023268"/>
    </source>
</evidence>
<keyword evidence="10" id="KW-0012">Acyltransferase</keyword>
<feature type="domain" description="PKS/mFAS DH" evidence="15">
    <location>
        <begin position="2124"/>
        <end position="2411"/>
    </location>
</feature>
<dbReference type="EMBL" id="BAAARJ010000008">
    <property type="protein sequence ID" value="GAA2614045.1"/>
    <property type="molecule type" value="Genomic_DNA"/>
</dbReference>
<feature type="compositionally biased region" description="Low complexity" evidence="12">
    <location>
        <begin position="897"/>
        <end position="915"/>
    </location>
</feature>
<dbReference type="RefSeq" id="WP_344566051.1">
    <property type="nucleotide sequence ID" value="NZ_BAAARJ010000008.1"/>
</dbReference>
<dbReference type="Gene3D" id="1.10.1240.100">
    <property type="match status" value="1"/>
</dbReference>
<dbReference type="InterPro" id="IPR029063">
    <property type="entry name" value="SAM-dependent_MTases_sf"/>
</dbReference>
<dbReference type="InterPro" id="IPR036291">
    <property type="entry name" value="NAD(P)-bd_dom_sf"/>
</dbReference>
<dbReference type="Pfam" id="PF00550">
    <property type="entry name" value="PP-binding"/>
    <property type="match status" value="3"/>
</dbReference>
<dbReference type="SUPFAM" id="SSF47336">
    <property type="entry name" value="ACP-like"/>
    <property type="match status" value="3"/>
</dbReference>
<dbReference type="InterPro" id="IPR013217">
    <property type="entry name" value="Methyltransf_12"/>
</dbReference>
<comment type="caution">
    <text evidence="16">The sequence shown here is derived from an EMBL/GenBank/DDBJ whole genome shotgun (WGS) entry which is preliminary data.</text>
</comment>
<dbReference type="InterPro" id="IPR042104">
    <property type="entry name" value="PKS_dehydratase_sf"/>
</dbReference>
<proteinExistence type="predicted"/>
<dbReference type="SMART" id="SM01294">
    <property type="entry name" value="PKS_PP_betabranch"/>
    <property type="match status" value="1"/>
</dbReference>
<evidence type="ECO:0000256" key="3">
    <source>
        <dbReference type="ARBA" id="ARBA00022450"/>
    </source>
</evidence>
<evidence type="ECO:0000256" key="8">
    <source>
        <dbReference type="ARBA" id="ARBA00022857"/>
    </source>
</evidence>
<dbReference type="PROSITE" id="PS51257">
    <property type="entry name" value="PROKAR_LIPOPROTEIN"/>
    <property type="match status" value="1"/>
</dbReference>
<dbReference type="Gene3D" id="3.40.50.720">
    <property type="entry name" value="NAD(P)-binding Rossmann-like Domain"/>
    <property type="match status" value="4"/>
</dbReference>
<dbReference type="Gene3D" id="3.10.129.110">
    <property type="entry name" value="Polyketide synthase dehydratase"/>
    <property type="match status" value="2"/>
</dbReference>
<keyword evidence="17" id="KW-1185">Reference proteome</keyword>
<dbReference type="Pfam" id="PF22336">
    <property type="entry name" value="RhiE-like_linker"/>
    <property type="match status" value="1"/>
</dbReference>
<feature type="region of interest" description="C-terminal hotdog fold" evidence="11">
    <location>
        <begin position="2273"/>
        <end position="2411"/>
    </location>
</feature>
<evidence type="ECO:0000259" key="14">
    <source>
        <dbReference type="PROSITE" id="PS52004"/>
    </source>
</evidence>
<feature type="region of interest" description="Disordered" evidence="12">
    <location>
        <begin position="868"/>
        <end position="921"/>
    </location>
</feature>
<dbReference type="InterPro" id="IPR050091">
    <property type="entry name" value="PKS_NRPS_Biosynth_Enz"/>
</dbReference>
<dbReference type="PANTHER" id="PTHR43775">
    <property type="entry name" value="FATTY ACID SYNTHASE"/>
    <property type="match status" value="1"/>
</dbReference>
<dbReference type="InterPro" id="IPR032821">
    <property type="entry name" value="PKS_assoc"/>
</dbReference>
<dbReference type="InterPro" id="IPR009081">
    <property type="entry name" value="PP-bd_ACP"/>
</dbReference>
<keyword evidence="9" id="KW-0511">Multifunctional enzyme</keyword>
<feature type="active site" description="Proton donor; for dehydratase activity" evidence="11">
    <location>
        <position position="3891"/>
    </location>
</feature>
<dbReference type="SUPFAM" id="SSF50129">
    <property type="entry name" value="GroES-like"/>
    <property type="match status" value="1"/>
</dbReference>
<dbReference type="SUPFAM" id="SSF53335">
    <property type="entry name" value="S-adenosyl-L-methionine-dependent methyltransferases"/>
    <property type="match status" value="1"/>
</dbReference>
<dbReference type="InterPro" id="IPR049551">
    <property type="entry name" value="PKS_DH_C"/>
</dbReference>
<dbReference type="Pfam" id="PF14765">
    <property type="entry name" value="PS-DH"/>
    <property type="match status" value="2"/>
</dbReference>
<dbReference type="InterPro" id="IPR054514">
    <property type="entry name" value="RhiE-like_linker"/>
</dbReference>
<feature type="domain" description="Carrier" evidence="13">
    <location>
        <begin position="4816"/>
        <end position="4893"/>
    </location>
</feature>
<organism evidence="16 17">
    <name type="scientific">Streptomyces axinellae</name>
    <dbReference type="NCBI Taxonomy" id="552788"/>
    <lineage>
        <taxon>Bacteria</taxon>
        <taxon>Bacillati</taxon>
        <taxon>Actinomycetota</taxon>
        <taxon>Actinomycetes</taxon>
        <taxon>Kitasatosporales</taxon>
        <taxon>Streptomycetaceae</taxon>
        <taxon>Streptomyces</taxon>
    </lineage>
</organism>
<evidence type="ECO:0000256" key="11">
    <source>
        <dbReference type="PROSITE-ProRule" id="PRU01363"/>
    </source>
</evidence>
<dbReference type="PROSITE" id="PS52004">
    <property type="entry name" value="KS3_2"/>
    <property type="match status" value="3"/>
</dbReference>
<dbReference type="InterPro" id="IPR011032">
    <property type="entry name" value="GroES-like_sf"/>
</dbReference>
<dbReference type="SMART" id="SM00823">
    <property type="entry name" value="PKS_PP"/>
    <property type="match status" value="3"/>
</dbReference>
<keyword evidence="6" id="KW-0808">Transferase</keyword>
<dbReference type="InterPro" id="IPR014030">
    <property type="entry name" value="Ketoacyl_synth_N"/>
</dbReference>
<dbReference type="Pfam" id="PF00109">
    <property type="entry name" value="ketoacyl-synt"/>
    <property type="match status" value="3"/>
</dbReference>
<dbReference type="SUPFAM" id="SSF51735">
    <property type="entry name" value="NAD(P)-binding Rossmann-fold domains"/>
    <property type="match status" value="7"/>
</dbReference>
<dbReference type="InterPro" id="IPR013154">
    <property type="entry name" value="ADH-like_N"/>
</dbReference>
<dbReference type="InterPro" id="IPR014031">
    <property type="entry name" value="Ketoacyl_synth_C"/>
</dbReference>
<keyword evidence="5" id="KW-0597">Phosphoprotein</keyword>
<evidence type="ECO:0000256" key="2">
    <source>
        <dbReference type="ARBA" id="ARBA00004792"/>
    </source>
</evidence>
<reference evidence="16 17" key="1">
    <citation type="journal article" date="2019" name="Int. J. Syst. Evol. Microbiol.">
        <title>The Global Catalogue of Microorganisms (GCM) 10K type strain sequencing project: providing services to taxonomists for standard genome sequencing and annotation.</title>
        <authorList>
            <consortium name="The Broad Institute Genomics Platform"/>
            <consortium name="The Broad Institute Genome Sequencing Center for Infectious Disease"/>
            <person name="Wu L."/>
            <person name="Ma J."/>
        </authorList>
    </citation>
    <scope>NUCLEOTIDE SEQUENCE [LARGE SCALE GENOMIC DNA]</scope>
    <source>
        <strain evidence="16 17">JCM 16373</strain>
    </source>
</reference>